<reference evidence="1 2" key="1">
    <citation type="journal article" date="2013" name="Stand. Genomic Sci.">
        <title>Genomic Encyclopedia of Type Strains, Phase I: The one thousand microbial genomes (KMG-I) project.</title>
        <authorList>
            <person name="Kyrpides N.C."/>
            <person name="Woyke T."/>
            <person name="Eisen J.A."/>
            <person name="Garrity G."/>
            <person name="Lilburn T.G."/>
            <person name="Beck B.J."/>
            <person name="Whitman W.B."/>
            <person name="Hugenholtz P."/>
            <person name="Klenk H.P."/>
        </authorList>
    </citation>
    <scope>NUCLEOTIDE SEQUENCE [LARGE SCALE GENOMIC DNA]</scope>
    <source>
        <strain evidence="1 2">DSM 13484</strain>
    </source>
</reference>
<proteinExistence type="predicted"/>
<gene>
    <name evidence="1" type="ORF">LX66_3327</name>
</gene>
<accession>A0A562T7C3</accession>
<dbReference type="RefSeq" id="WP_158642655.1">
    <property type="nucleotide sequence ID" value="NZ_BAAAFY010000001.1"/>
</dbReference>
<dbReference type="EMBL" id="VLLG01000003">
    <property type="protein sequence ID" value="TWI89233.1"/>
    <property type="molecule type" value="Genomic_DNA"/>
</dbReference>
<dbReference type="Proteomes" id="UP000316778">
    <property type="component" value="Unassembled WGS sequence"/>
</dbReference>
<organism evidence="1 2">
    <name type="scientific">Chitinophaga japonensis</name>
    <name type="common">Flexibacter japonensis</name>
    <dbReference type="NCBI Taxonomy" id="104662"/>
    <lineage>
        <taxon>Bacteria</taxon>
        <taxon>Pseudomonadati</taxon>
        <taxon>Bacteroidota</taxon>
        <taxon>Chitinophagia</taxon>
        <taxon>Chitinophagales</taxon>
        <taxon>Chitinophagaceae</taxon>
        <taxon>Chitinophaga</taxon>
    </lineage>
</organism>
<protein>
    <submittedName>
        <fullName evidence="1">Uncharacterized protein</fullName>
    </submittedName>
</protein>
<keyword evidence="2" id="KW-1185">Reference proteome</keyword>
<evidence type="ECO:0000313" key="1">
    <source>
        <dbReference type="EMBL" id="TWI89233.1"/>
    </source>
</evidence>
<name>A0A562T7C3_CHIJA</name>
<sequence>MKKQSAKKLRLNKIKISTLSNNSLGVKKWEDAPTFGFKCPPPISKPGQPGCLL</sequence>
<dbReference type="AlphaFoldDB" id="A0A562T7C3"/>
<evidence type="ECO:0000313" key="2">
    <source>
        <dbReference type="Proteomes" id="UP000316778"/>
    </source>
</evidence>
<comment type="caution">
    <text evidence="1">The sequence shown here is derived from an EMBL/GenBank/DDBJ whole genome shotgun (WGS) entry which is preliminary data.</text>
</comment>